<evidence type="ECO:0000256" key="1">
    <source>
        <dbReference type="SAM" id="MobiDB-lite"/>
    </source>
</evidence>
<dbReference type="HOGENOM" id="CLU_2369611_0_0_5"/>
<evidence type="ECO:0000313" key="3">
    <source>
        <dbReference type="Proteomes" id="UP000008207"/>
    </source>
</evidence>
<proteinExistence type="predicted"/>
<protein>
    <submittedName>
        <fullName evidence="2">Uncharacterized protein</fullName>
    </submittedName>
</protein>
<keyword evidence="3" id="KW-1185">Reference proteome</keyword>
<organism evidence="2 3">
    <name type="scientific">Methylobacterium nodulans (strain LMG 21967 / CNCM I-2342 / ORS 2060)</name>
    <dbReference type="NCBI Taxonomy" id="460265"/>
    <lineage>
        <taxon>Bacteria</taxon>
        <taxon>Pseudomonadati</taxon>
        <taxon>Pseudomonadota</taxon>
        <taxon>Alphaproteobacteria</taxon>
        <taxon>Hyphomicrobiales</taxon>
        <taxon>Methylobacteriaceae</taxon>
        <taxon>Methylobacterium</taxon>
    </lineage>
</organism>
<gene>
    <name evidence="2" type="ordered locus">Mnod_3896</name>
</gene>
<dbReference type="eggNOG" id="ENOG50310PS">
    <property type="taxonomic scope" value="Bacteria"/>
</dbReference>
<dbReference type="EMBL" id="CP001349">
    <property type="protein sequence ID" value="ACL58796.1"/>
    <property type="molecule type" value="Genomic_DNA"/>
</dbReference>
<dbReference type="RefSeq" id="WP_015930449.1">
    <property type="nucleotide sequence ID" value="NC_011894.1"/>
</dbReference>
<sequence>MRIAIITAAVLAGIGAAALTEPAAALPIGSSQGVAAPEGIISEARVAHHHMRRARHRRFGVMRRGGRFNNVTRGAPAGYSRGNAVTGSTAAPSGR</sequence>
<accession>B8ISF6</accession>
<evidence type="ECO:0000313" key="2">
    <source>
        <dbReference type="EMBL" id="ACL58796.1"/>
    </source>
</evidence>
<dbReference type="KEGG" id="mno:Mnod_3896"/>
<dbReference type="Proteomes" id="UP000008207">
    <property type="component" value="Chromosome"/>
</dbReference>
<feature type="compositionally biased region" description="Polar residues" evidence="1">
    <location>
        <begin position="83"/>
        <end position="95"/>
    </location>
</feature>
<reference evidence="2 3" key="1">
    <citation type="submission" date="2009-01" db="EMBL/GenBank/DDBJ databases">
        <title>Complete sequence of chromosome of Methylobacterium nodulans ORS 2060.</title>
        <authorList>
            <consortium name="US DOE Joint Genome Institute"/>
            <person name="Lucas S."/>
            <person name="Copeland A."/>
            <person name="Lapidus A."/>
            <person name="Glavina del Rio T."/>
            <person name="Dalin E."/>
            <person name="Tice H."/>
            <person name="Bruce D."/>
            <person name="Goodwin L."/>
            <person name="Pitluck S."/>
            <person name="Sims D."/>
            <person name="Brettin T."/>
            <person name="Detter J.C."/>
            <person name="Han C."/>
            <person name="Larimer F."/>
            <person name="Land M."/>
            <person name="Hauser L."/>
            <person name="Kyrpides N."/>
            <person name="Ivanova N."/>
            <person name="Marx C.J."/>
            <person name="Richardson P."/>
        </authorList>
    </citation>
    <scope>NUCLEOTIDE SEQUENCE [LARGE SCALE GENOMIC DNA]</scope>
    <source>
        <strain evidence="3">LMG 21967 / CNCM I-2342 / ORS 2060</strain>
    </source>
</reference>
<feature type="region of interest" description="Disordered" evidence="1">
    <location>
        <begin position="70"/>
        <end position="95"/>
    </location>
</feature>
<name>B8ISF6_METNO</name>
<dbReference type="AlphaFoldDB" id="B8ISF6"/>